<evidence type="ECO:0000259" key="1">
    <source>
        <dbReference type="Pfam" id="PF00294"/>
    </source>
</evidence>
<dbReference type="Gene3D" id="3.40.1190.20">
    <property type="match status" value="1"/>
</dbReference>
<name>A0AAU7DVS3_9MICO</name>
<accession>A0AAU7DVS3</accession>
<dbReference type="GO" id="GO:0016301">
    <property type="term" value="F:kinase activity"/>
    <property type="evidence" value="ECO:0007669"/>
    <property type="project" value="UniProtKB-KW"/>
</dbReference>
<protein>
    <submittedName>
        <fullName evidence="2">PfkB family carbohydrate kinase</fullName>
    </submittedName>
</protein>
<dbReference type="AlphaFoldDB" id="A0AAU7DVS3"/>
<feature type="domain" description="Carbohydrate kinase PfkB" evidence="1">
    <location>
        <begin position="7"/>
        <end position="283"/>
    </location>
</feature>
<keyword evidence="2" id="KW-0808">Transferase</keyword>
<dbReference type="PANTHER" id="PTHR47098:SF2">
    <property type="entry name" value="PROTEIN MAK32"/>
    <property type="match status" value="1"/>
</dbReference>
<gene>
    <name evidence="2" type="ORF">V5R04_14310</name>
</gene>
<dbReference type="SUPFAM" id="SSF53613">
    <property type="entry name" value="Ribokinase-like"/>
    <property type="match status" value="1"/>
</dbReference>
<proteinExistence type="predicted"/>
<dbReference type="InterPro" id="IPR011611">
    <property type="entry name" value="PfkB_dom"/>
</dbReference>
<organism evidence="2">
    <name type="scientific">Jonesiaceae bacterium BS-20</name>
    <dbReference type="NCBI Taxonomy" id="3120821"/>
    <lineage>
        <taxon>Bacteria</taxon>
        <taxon>Bacillati</taxon>
        <taxon>Actinomycetota</taxon>
        <taxon>Actinomycetes</taxon>
        <taxon>Micrococcales</taxon>
        <taxon>Jonesiaceae</taxon>
    </lineage>
</organism>
<dbReference type="EMBL" id="CP146203">
    <property type="protein sequence ID" value="XBH21366.1"/>
    <property type="molecule type" value="Genomic_DNA"/>
</dbReference>
<dbReference type="Pfam" id="PF00294">
    <property type="entry name" value="PfkB"/>
    <property type="match status" value="1"/>
</dbReference>
<dbReference type="PANTHER" id="PTHR47098">
    <property type="entry name" value="PROTEIN MAK32"/>
    <property type="match status" value="1"/>
</dbReference>
<reference evidence="2" key="1">
    <citation type="submission" date="2024-02" db="EMBL/GenBank/DDBJ databases">
        <title>Tomenella chthoni gen. nov. sp. nov., a member of the family Jonesiaceae isolated from bat guano.</title>
        <authorList>
            <person name="Miller S.L."/>
            <person name="King J."/>
            <person name="Sankaranarayanan K."/>
            <person name="Lawson P.A."/>
        </authorList>
    </citation>
    <scope>NUCLEOTIDE SEQUENCE</scope>
    <source>
        <strain evidence="2">BS-20</strain>
    </source>
</reference>
<sequence>MELIDQVSFGHVVIDDIELADGTKFPNQLGGAGIYAVVGQALASKAGKAGIVSGMGEDFSALERSLLQTQGIDDRGLVALDAHTPRTRIQYFADGEREETPAHGLAHFEKLDPALAITPQEYLQARGIYVFEALNPTLFGQLADLKQSHNTDILWEIHAGICSPEFFESVVAQLIQVDVLSINRAELQGLCGTTDLIAGVEKLVARTDAVIALRLGSKGAIVLTKDKTYRAQPPAGVVIDPTGAGNAFSGAFVAGYSESNGQPEVALKTAMAASALTIRQYGPPQVTELTRAHMREVAASIEVQISDINALQNGNLL</sequence>
<dbReference type="InterPro" id="IPR029056">
    <property type="entry name" value="Ribokinase-like"/>
</dbReference>
<evidence type="ECO:0000313" key="2">
    <source>
        <dbReference type="EMBL" id="XBH21366.1"/>
    </source>
</evidence>
<keyword evidence="2" id="KW-0418">Kinase</keyword>